<sequence>MSNTQYYVMHPDESRFKNPTGTSFIPTYGAPATAVDTYRILGVHTTDLPTKNAAFTDIKSVQAISKIAEGDIESRYDLESAETALQALLLHDTVYVLTPCPKVQNGQNFISYSRNDKKKRSNFSYDLLALVNSHDWLIAPEFIRISENGVQSSRFNFMHSSSRTIEDYMEKNYESESKYVSDSLIATIQDHGISAYISNNKLSEAIDTENMPKHFYNRMRTSWDQHTSTTPPFICSIKIPPLLAITLDRMNNRQDLKNTIIDLREELKPAREELMRLQKELSKIQNQSDLENLSQRITQSFDAIVPHSRITPAERRIRIIGRIFSITRPIINFIAATHSASGMSTQQMSEHLSGNIGLIFNDGNIIDRTVTAKSFAGLLKTESLQHLIKYHFNQSEINSIINS</sequence>
<gene>
    <name evidence="2" type="ORF">COO20_03475</name>
</gene>
<feature type="coiled-coil region" evidence="1">
    <location>
        <begin position="253"/>
        <end position="287"/>
    </location>
</feature>
<dbReference type="EMBL" id="NWTK01000002">
    <property type="protein sequence ID" value="PKR55254.1"/>
    <property type="molecule type" value="Genomic_DNA"/>
</dbReference>
<dbReference type="Proteomes" id="UP000233597">
    <property type="component" value="Unassembled WGS sequence"/>
</dbReference>
<protein>
    <submittedName>
        <fullName evidence="2">Uncharacterized protein</fullName>
    </submittedName>
</protein>
<evidence type="ECO:0000256" key="1">
    <source>
        <dbReference type="SAM" id="Coils"/>
    </source>
</evidence>
<organism evidence="2 3">
    <name type="scientific">Thalassospira marina</name>
    <dbReference type="NCBI Taxonomy" id="2048283"/>
    <lineage>
        <taxon>Bacteria</taxon>
        <taxon>Pseudomonadati</taxon>
        <taxon>Pseudomonadota</taxon>
        <taxon>Alphaproteobacteria</taxon>
        <taxon>Rhodospirillales</taxon>
        <taxon>Thalassospiraceae</taxon>
        <taxon>Thalassospira</taxon>
    </lineage>
</organism>
<evidence type="ECO:0000313" key="2">
    <source>
        <dbReference type="EMBL" id="PKR55254.1"/>
    </source>
</evidence>
<name>A0A2N3KXH5_9PROT</name>
<dbReference type="OrthoDB" id="8478559at2"/>
<dbReference type="RefSeq" id="WP_101264302.1">
    <property type="nucleotide sequence ID" value="NZ_NWTK01000002.1"/>
</dbReference>
<dbReference type="AlphaFoldDB" id="A0A2N3KXH5"/>
<evidence type="ECO:0000313" key="3">
    <source>
        <dbReference type="Proteomes" id="UP000233597"/>
    </source>
</evidence>
<accession>A0A2N3KXH5</accession>
<comment type="caution">
    <text evidence="2">The sequence shown here is derived from an EMBL/GenBank/DDBJ whole genome shotgun (WGS) entry which is preliminary data.</text>
</comment>
<keyword evidence="1" id="KW-0175">Coiled coil</keyword>
<proteinExistence type="predicted"/>
<reference evidence="2 3" key="1">
    <citation type="submission" date="2017-09" db="EMBL/GenBank/DDBJ databases">
        <title>Biodiversity and function of Thalassospira species in the particle-attached aromatic-hydrocarbon-degrading consortia from the surface seawater of the South China Sea.</title>
        <authorList>
            <person name="Dong C."/>
            <person name="Liu R."/>
            <person name="Shao Z."/>
        </authorList>
    </citation>
    <scope>NUCLEOTIDE SEQUENCE [LARGE SCALE GENOMIC DNA]</scope>
    <source>
        <strain evidence="2 3">CSC1P2</strain>
    </source>
</reference>